<organism evidence="2 3">
    <name type="scientific">Armillaria tabescens</name>
    <name type="common">Ringless honey mushroom</name>
    <name type="synonym">Agaricus tabescens</name>
    <dbReference type="NCBI Taxonomy" id="1929756"/>
    <lineage>
        <taxon>Eukaryota</taxon>
        <taxon>Fungi</taxon>
        <taxon>Dikarya</taxon>
        <taxon>Basidiomycota</taxon>
        <taxon>Agaricomycotina</taxon>
        <taxon>Agaricomycetes</taxon>
        <taxon>Agaricomycetidae</taxon>
        <taxon>Agaricales</taxon>
        <taxon>Marasmiineae</taxon>
        <taxon>Physalacriaceae</taxon>
        <taxon>Desarmillaria</taxon>
    </lineage>
</organism>
<sequence>MSAPDRFALLHAALEKAPALWDTDVADSLCQIEIAEQAGNAHVLLAAYCATFAHPHPTIVDRFFATASKAVHGIPERLVHPDWKLWACSPKIANKVLKAGVFTMADAKFLREPSPPPAPVPAATSNSKKRKPHGRSPSTRPLKDQASSSVDEERDLLPSLRKEKETASSSRTSSKHPKRDQVSPSVDEERELSPLPSKKEATTTKRKGTIPPPTVLGKESSAAPEKSQVKGRGCKTVVKEEPTVPRAKEPTPPPAILAEDTHVDIRGRSPTPVTAEYMLERILTDSPLLSAMRLPHKDATGFLCQHKEPLMTCTNCNKWGHCSCRLSASDLQEVHDNLLTSAQAAYPFMEMHDRLFQSADRTIRHLLNALHKTTESALRHCVTCYKHSLKLKVTTIPMRSSILHVNFRLDAACLSTWGCLLPAPQLRHYYPHPLTMHSETDPKPQLPEFTILENQTSTPRT</sequence>
<name>A0AA39MCT7_ARMTA</name>
<keyword evidence="3" id="KW-1185">Reference proteome</keyword>
<protein>
    <submittedName>
        <fullName evidence="2">Uncharacterized protein</fullName>
    </submittedName>
</protein>
<dbReference type="Proteomes" id="UP001175211">
    <property type="component" value="Unassembled WGS sequence"/>
</dbReference>
<evidence type="ECO:0000313" key="2">
    <source>
        <dbReference type="EMBL" id="KAK0430111.1"/>
    </source>
</evidence>
<feature type="non-terminal residue" evidence="2">
    <location>
        <position position="1"/>
    </location>
</feature>
<gene>
    <name evidence="2" type="ORF">EV420DRAFT_1615763</name>
</gene>
<dbReference type="RefSeq" id="XP_060321247.1">
    <property type="nucleotide sequence ID" value="XM_060475073.1"/>
</dbReference>
<evidence type="ECO:0000256" key="1">
    <source>
        <dbReference type="SAM" id="MobiDB-lite"/>
    </source>
</evidence>
<dbReference type="GeneID" id="85358621"/>
<reference evidence="2" key="1">
    <citation type="submission" date="2023-06" db="EMBL/GenBank/DDBJ databases">
        <authorList>
            <consortium name="Lawrence Berkeley National Laboratory"/>
            <person name="Ahrendt S."/>
            <person name="Sahu N."/>
            <person name="Indic B."/>
            <person name="Wong-Bajracharya J."/>
            <person name="Merenyi Z."/>
            <person name="Ke H.-M."/>
            <person name="Monk M."/>
            <person name="Kocsube S."/>
            <person name="Drula E."/>
            <person name="Lipzen A."/>
            <person name="Balint B."/>
            <person name="Henrissat B."/>
            <person name="Andreopoulos B."/>
            <person name="Martin F.M."/>
            <person name="Harder C.B."/>
            <person name="Rigling D."/>
            <person name="Ford K.L."/>
            <person name="Foster G.D."/>
            <person name="Pangilinan J."/>
            <person name="Papanicolaou A."/>
            <person name="Barry K."/>
            <person name="LaButti K."/>
            <person name="Viragh M."/>
            <person name="Koriabine M."/>
            <person name="Yan M."/>
            <person name="Riley R."/>
            <person name="Champramary S."/>
            <person name="Plett K.L."/>
            <person name="Tsai I.J."/>
            <person name="Slot J."/>
            <person name="Sipos G."/>
            <person name="Plett J."/>
            <person name="Nagy L.G."/>
            <person name="Grigoriev I.V."/>
        </authorList>
    </citation>
    <scope>NUCLEOTIDE SEQUENCE</scope>
    <source>
        <strain evidence="2">CCBAS 213</strain>
    </source>
</reference>
<dbReference type="EMBL" id="JAUEPS010000607">
    <property type="protein sequence ID" value="KAK0430111.1"/>
    <property type="molecule type" value="Genomic_DNA"/>
</dbReference>
<dbReference type="AlphaFoldDB" id="A0AA39MCT7"/>
<comment type="caution">
    <text evidence="2">The sequence shown here is derived from an EMBL/GenBank/DDBJ whole genome shotgun (WGS) entry which is preliminary data.</text>
</comment>
<proteinExistence type="predicted"/>
<accession>A0AA39MCT7</accession>
<evidence type="ECO:0000313" key="3">
    <source>
        <dbReference type="Proteomes" id="UP001175211"/>
    </source>
</evidence>
<feature type="region of interest" description="Disordered" evidence="1">
    <location>
        <begin position="111"/>
        <end position="236"/>
    </location>
</feature>